<dbReference type="PANTHER" id="PTHR22602">
    <property type="entry name" value="TRANSFERASE CAF17, MITOCHONDRIAL-RELATED"/>
    <property type="match status" value="1"/>
</dbReference>
<comment type="caution">
    <text evidence="6">The sequence shown here is derived from an EMBL/GenBank/DDBJ whole genome shotgun (WGS) entry which is preliminary data.</text>
</comment>
<evidence type="ECO:0000313" key="7">
    <source>
        <dbReference type="Proteomes" id="UP001182556"/>
    </source>
</evidence>
<dbReference type="InterPro" id="IPR057460">
    <property type="entry name" value="CAF17_C"/>
</dbReference>
<dbReference type="Proteomes" id="UP001182556">
    <property type="component" value="Unassembled WGS sequence"/>
</dbReference>
<keyword evidence="2" id="KW-0809">Transit peptide</keyword>
<feature type="domain" description="CAF17 C-terminal" evidence="5">
    <location>
        <begin position="276"/>
        <end position="336"/>
    </location>
</feature>
<keyword evidence="3" id="KW-0496">Mitochondrion</keyword>
<evidence type="ECO:0000256" key="3">
    <source>
        <dbReference type="ARBA" id="ARBA00023128"/>
    </source>
</evidence>
<dbReference type="Gene3D" id="3.30.1360.120">
    <property type="entry name" value="Probable tRNA modification gtpase trme, domain 1"/>
    <property type="match status" value="1"/>
</dbReference>
<sequence length="370" mass="40500">MQASSSRLVPRLLRRQVQCDYRNARSLSTLPYPSNRCVHLPYRSVLQISGPDAQKFLKGLTTRDVEKLQGGYSGFLNASGRVLHAVFVIPVQGAKVPTYYIVHETPADHPAPLESTLPPFKLRSKVRIRDVTAEWDVWTSWSEEAGPLPQRSFKAGSGGGSEAQWTWPDGIRDLRLGEGELGCWDLRAQTNDSGRQMLVPKGKTPSIAATLDQGDINDYHLRRMVLGLPEGPKEIVPEAALPLESCMDIHGGVDFRKGCYLGQELTVRTYHTGATRKRILPVLVDDGLLGTGDITYHPPASAASQKSRPAGKVLSVHESGRVGLGLVRLEMAERANWITGDRGRLTIEVAGKEQEIHAAKGEAYAAALEA</sequence>
<name>A0AAD9FLZ1_PAPLA</name>
<gene>
    <name evidence="6" type="ORF">DB88DRAFT_500185</name>
</gene>
<evidence type="ECO:0000259" key="5">
    <source>
        <dbReference type="Pfam" id="PF25455"/>
    </source>
</evidence>
<evidence type="ECO:0000256" key="1">
    <source>
        <dbReference type="ARBA" id="ARBA00004173"/>
    </source>
</evidence>
<proteinExistence type="inferred from homology"/>
<dbReference type="InterPro" id="IPR027266">
    <property type="entry name" value="TrmE/GcvT-like"/>
</dbReference>
<dbReference type="GO" id="GO:0016226">
    <property type="term" value="P:iron-sulfur cluster assembly"/>
    <property type="evidence" value="ECO:0007669"/>
    <property type="project" value="TreeGrafter"/>
</dbReference>
<dbReference type="InterPro" id="IPR017703">
    <property type="entry name" value="YgfZ/GCV_T_CS"/>
</dbReference>
<dbReference type="NCBIfam" id="TIGR03317">
    <property type="entry name" value="ygfZ_signature"/>
    <property type="match status" value="1"/>
</dbReference>
<dbReference type="GO" id="GO:0005759">
    <property type="term" value="C:mitochondrial matrix"/>
    <property type="evidence" value="ECO:0007669"/>
    <property type="project" value="TreeGrafter"/>
</dbReference>
<comment type="similarity">
    <text evidence="4">Belongs to the GcvT family. CAF17/IBA57 subfamily.</text>
</comment>
<protein>
    <submittedName>
        <fullName evidence="6">Transferase CAF17, mitochondrial</fullName>
    </submittedName>
</protein>
<comment type="subcellular location">
    <subcellularLocation>
        <location evidence="1">Mitochondrion</location>
    </subcellularLocation>
</comment>
<dbReference type="SUPFAM" id="SSF103025">
    <property type="entry name" value="Folate-binding domain"/>
    <property type="match status" value="1"/>
</dbReference>
<accession>A0AAD9FLZ1</accession>
<dbReference type="Pfam" id="PF25455">
    <property type="entry name" value="Beta-barrel_CAF17_C"/>
    <property type="match status" value="1"/>
</dbReference>
<dbReference type="EMBL" id="JAODAN010000011">
    <property type="protein sequence ID" value="KAK1921269.1"/>
    <property type="molecule type" value="Genomic_DNA"/>
</dbReference>
<keyword evidence="6" id="KW-0808">Transferase</keyword>
<dbReference type="GO" id="GO:0016740">
    <property type="term" value="F:transferase activity"/>
    <property type="evidence" value="ECO:0007669"/>
    <property type="project" value="UniProtKB-KW"/>
</dbReference>
<dbReference type="PANTHER" id="PTHR22602:SF0">
    <property type="entry name" value="TRANSFERASE CAF17, MITOCHONDRIAL-RELATED"/>
    <property type="match status" value="1"/>
</dbReference>
<evidence type="ECO:0000256" key="2">
    <source>
        <dbReference type="ARBA" id="ARBA00022946"/>
    </source>
</evidence>
<evidence type="ECO:0000256" key="4">
    <source>
        <dbReference type="ARBA" id="ARBA00093447"/>
    </source>
</evidence>
<dbReference type="InterPro" id="IPR045179">
    <property type="entry name" value="YgfZ/GcvT"/>
</dbReference>
<keyword evidence="7" id="KW-1185">Reference proteome</keyword>
<evidence type="ECO:0000313" key="6">
    <source>
        <dbReference type="EMBL" id="KAK1921269.1"/>
    </source>
</evidence>
<dbReference type="AlphaFoldDB" id="A0AAD9FLZ1"/>
<organism evidence="6 7">
    <name type="scientific">Papiliotrema laurentii</name>
    <name type="common">Cryptococcus laurentii</name>
    <dbReference type="NCBI Taxonomy" id="5418"/>
    <lineage>
        <taxon>Eukaryota</taxon>
        <taxon>Fungi</taxon>
        <taxon>Dikarya</taxon>
        <taxon>Basidiomycota</taxon>
        <taxon>Agaricomycotina</taxon>
        <taxon>Tremellomycetes</taxon>
        <taxon>Tremellales</taxon>
        <taxon>Rhynchogastremaceae</taxon>
        <taxon>Papiliotrema</taxon>
    </lineage>
</organism>
<reference evidence="6" key="1">
    <citation type="submission" date="2023-02" db="EMBL/GenBank/DDBJ databases">
        <title>Identification and recombinant expression of a fungal hydrolase from Papiliotrema laurentii that hydrolyzes apple cutin and clears colloidal polyester polyurethane.</title>
        <authorList>
            <consortium name="DOE Joint Genome Institute"/>
            <person name="Roman V.A."/>
            <person name="Bojanowski C."/>
            <person name="Crable B.R."/>
            <person name="Wagner D.N."/>
            <person name="Hung C.S."/>
            <person name="Nadeau L.J."/>
            <person name="Schratz L."/>
            <person name="Haridas S."/>
            <person name="Pangilinan J."/>
            <person name="Lipzen A."/>
            <person name="Na H."/>
            <person name="Yan M."/>
            <person name="Ng V."/>
            <person name="Grigoriev I.V."/>
            <person name="Spatafora J.W."/>
            <person name="Barlow D."/>
            <person name="Biffinger J."/>
            <person name="Kelley-Loughnane N."/>
            <person name="Varaljay V.A."/>
            <person name="Crookes-Goodson W.J."/>
        </authorList>
    </citation>
    <scope>NUCLEOTIDE SEQUENCE</scope>
    <source>
        <strain evidence="6">5307AH</strain>
    </source>
</reference>